<gene>
    <name evidence="3" type="ORF">A9X01_15090</name>
</gene>
<protein>
    <recommendedName>
        <fullName evidence="2">DUF732 domain-containing protein</fullName>
    </recommendedName>
</protein>
<evidence type="ECO:0000313" key="3">
    <source>
        <dbReference type="EMBL" id="OBI88549.1"/>
    </source>
</evidence>
<feature type="chain" id="PRO_5008320998" description="DUF732 domain-containing protein" evidence="1">
    <location>
        <begin position="26"/>
        <end position="108"/>
    </location>
</feature>
<dbReference type="Proteomes" id="UP000093795">
    <property type="component" value="Unassembled WGS sequence"/>
</dbReference>
<dbReference type="AlphaFoldDB" id="A0A1A3CNP6"/>
<accession>A0A1A3CNP6</accession>
<evidence type="ECO:0000256" key="1">
    <source>
        <dbReference type="SAM" id="SignalP"/>
    </source>
</evidence>
<dbReference type="eggNOG" id="ENOG5032CMU">
    <property type="taxonomic scope" value="Bacteria"/>
</dbReference>
<sequence length="108" mass="10651">MRLLLIPASVAMAVGAIGLAAPAQADANQDQAFLVSLNAAGITYKDPGSAIAAGKTVCTLADGGKSGVEVVQVLQNGNPGLSQENAARFTAIAANVYCPAKLPAKGSG</sequence>
<feature type="signal peptide" evidence="1">
    <location>
        <begin position="1"/>
        <end position="25"/>
    </location>
</feature>
<feature type="domain" description="DUF732" evidence="2">
    <location>
        <begin position="29"/>
        <end position="99"/>
    </location>
</feature>
<name>A0A1A3CNP6_MYCAS</name>
<comment type="caution">
    <text evidence="3">The sequence shown here is derived from an EMBL/GenBank/DDBJ whole genome shotgun (WGS) entry which is preliminary data.</text>
</comment>
<dbReference type="InterPro" id="IPR007969">
    <property type="entry name" value="DUF732"/>
</dbReference>
<keyword evidence="1" id="KW-0732">Signal</keyword>
<dbReference type="Pfam" id="PF05305">
    <property type="entry name" value="DUF732"/>
    <property type="match status" value="1"/>
</dbReference>
<evidence type="ECO:0000259" key="2">
    <source>
        <dbReference type="Pfam" id="PF05305"/>
    </source>
</evidence>
<dbReference type="STRING" id="1790.A5645_16615"/>
<evidence type="ECO:0000313" key="4">
    <source>
        <dbReference type="Proteomes" id="UP000093795"/>
    </source>
</evidence>
<proteinExistence type="predicted"/>
<dbReference type="OrthoDB" id="4382032at2"/>
<reference evidence="3 4" key="1">
    <citation type="submission" date="2016-06" db="EMBL/GenBank/DDBJ databases">
        <authorList>
            <person name="Kjaerup R.B."/>
            <person name="Dalgaard T.S."/>
            <person name="Juul-Madsen H.R."/>
        </authorList>
    </citation>
    <scope>NUCLEOTIDE SEQUENCE [LARGE SCALE GENOMIC DNA]</scope>
    <source>
        <strain evidence="3 4">1081914.2</strain>
    </source>
</reference>
<dbReference type="EMBL" id="LZKQ01000071">
    <property type="protein sequence ID" value="OBI88549.1"/>
    <property type="molecule type" value="Genomic_DNA"/>
</dbReference>
<dbReference type="RefSeq" id="WP_065120034.1">
    <property type="nucleotide sequence ID" value="NZ_LZKQ01000071.1"/>
</dbReference>
<organism evidence="3 4">
    <name type="scientific">Mycobacterium asiaticum</name>
    <dbReference type="NCBI Taxonomy" id="1790"/>
    <lineage>
        <taxon>Bacteria</taxon>
        <taxon>Bacillati</taxon>
        <taxon>Actinomycetota</taxon>
        <taxon>Actinomycetes</taxon>
        <taxon>Mycobacteriales</taxon>
        <taxon>Mycobacteriaceae</taxon>
        <taxon>Mycobacterium</taxon>
    </lineage>
</organism>